<dbReference type="InterPro" id="IPR004869">
    <property type="entry name" value="MMPL_dom"/>
</dbReference>
<comment type="caution">
    <text evidence="8">The sequence shown here is derived from an EMBL/GenBank/DDBJ whole genome shotgun (WGS) entry which is preliminary data.</text>
</comment>
<organism evidence="8 9">
    <name type="scientific">Saccharicrinis fermentans DSM 9555 = JCM 21142</name>
    <dbReference type="NCBI Taxonomy" id="869213"/>
    <lineage>
        <taxon>Bacteria</taxon>
        <taxon>Pseudomonadati</taxon>
        <taxon>Bacteroidota</taxon>
        <taxon>Bacteroidia</taxon>
        <taxon>Marinilabiliales</taxon>
        <taxon>Marinilabiliaceae</taxon>
        <taxon>Saccharicrinis</taxon>
    </lineage>
</organism>
<feature type="domain" description="Membrane transport protein MMPL" evidence="7">
    <location>
        <begin position="156"/>
        <end position="353"/>
    </location>
</feature>
<dbReference type="AlphaFoldDB" id="W7YQH6"/>
<name>W7YQH6_9BACT</name>
<dbReference type="Proteomes" id="UP000019402">
    <property type="component" value="Unassembled WGS sequence"/>
</dbReference>
<accession>W7YQH6</accession>
<dbReference type="InterPro" id="IPR050545">
    <property type="entry name" value="Mycobact_MmpL"/>
</dbReference>
<dbReference type="Gene3D" id="1.20.1640.10">
    <property type="entry name" value="Multidrug efflux transporter AcrB transmembrane domain"/>
    <property type="match status" value="1"/>
</dbReference>
<keyword evidence="5 6" id="KW-0472">Membrane</keyword>
<sequence>MSKLGDFVLGHSKSIIVISVLVAVFLAIGMTKVESAFDIEKTMGRKIPYVNNLLEICETELGSLYSYDVLIEFKDNDEAKKPENLKKLEEASAFVESLELTKRTTSILDIIKDLSQTLNENNDAYYAIPDNENQVAQMLLLYENAGGTESEYWIDYDYKRLRLMVELKSYNSGTAEKELAQVTTEVQNLFPNASITSVGSIPQFTTMMQYVVDGQLQSFALALIIIAILLMVVFGSARIGLIGLIPNIAPALAVGGVMGWLGIPLDMMTATIIPMILGLAVDDTIHFINHGHLEFSRSSNYKDAINKSFRVVGVALVLSTITISANFLVYTTSVALSFVNLGMLAIVGMVLLCLPIYL</sequence>
<feature type="transmembrane region" description="Helical" evidence="6">
    <location>
        <begin position="335"/>
        <end position="357"/>
    </location>
</feature>
<feature type="transmembrane region" description="Helical" evidence="6">
    <location>
        <begin position="267"/>
        <end position="288"/>
    </location>
</feature>
<feature type="transmembrane region" description="Helical" evidence="6">
    <location>
        <begin position="309"/>
        <end position="329"/>
    </location>
</feature>
<keyword evidence="3 6" id="KW-0812">Transmembrane</keyword>
<comment type="subcellular location">
    <subcellularLocation>
        <location evidence="1">Cell membrane</location>
        <topology evidence="1">Multi-pass membrane protein</topology>
    </subcellularLocation>
</comment>
<evidence type="ECO:0000256" key="1">
    <source>
        <dbReference type="ARBA" id="ARBA00004651"/>
    </source>
</evidence>
<dbReference type="EMBL" id="BAMD01000052">
    <property type="protein sequence ID" value="GAF04664.1"/>
    <property type="molecule type" value="Genomic_DNA"/>
</dbReference>
<dbReference type="PANTHER" id="PTHR33406">
    <property type="entry name" value="MEMBRANE PROTEIN MJ1562-RELATED"/>
    <property type="match status" value="1"/>
</dbReference>
<dbReference type="PANTHER" id="PTHR33406:SF12">
    <property type="entry name" value="BLR2997 PROTEIN"/>
    <property type="match status" value="1"/>
</dbReference>
<evidence type="ECO:0000256" key="5">
    <source>
        <dbReference type="ARBA" id="ARBA00023136"/>
    </source>
</evidence>
<dbReference type="GO" id="GO:0005886">
    <property type="term" value="C:plasma membrane"/>
    <property type="evidence" value="ECO:0007669"/>
    <property type="project" value="UniProtKB-SubCell"/>
</dbReference>
<feature type="transmembrane region" description="Helical" evidence="6">
    <location>
        <begin position="216"/>
        <end position="234"/>
    </location>
</feature>
<dbReference type="Pfam" id="PF03176">
    <property type="entry name" value="MMPL"/>
    <property type="match status" value="1"/>
</dbReference>
<evidence type="ECO:0000256" key="6">
    <source>
        <dbReference type="SAM" id="Phobius"/>
    </source>
</evidence>
<proteinExistence type="predicted"/>
<dbReference type="SUPFAM" id="SSF82866">
    <property type="entry name" value="Multidrug efflux transporter AcrB transmembrane domain"/>
    <property type="match status" value="1"/>
</dbReference>
<evidence type="ECO:0000313" key="8">
    <source>
        <dbReference type="EMBL" id="GAF04664.1"/>
    </source>
</evidence>
<reference evidence="8 9" key="1">
    <citation type="journal article" date="2014" name="Genome Announc.">
        <title>Draft Genome Sequence of Cytophaga fermentans JCM 21142T, a Facultative Anaerobe Isolated from Marine Mud.</title>
        <authorList>
            <person name="Starns D."/>
            <person name="Oshima K."/>
            <person name="Suda W."/>
            <person name="Iino T."/>
            <person name="Yuki M."/>
            <person name="Inoue J."/>
            <person name="Kitamura K."/>
            <person name="Iida T."/>
            <person name="Darby A."/>
            <person name="Hattori M."/>
            <person name="Ohkuma M."/>
        </authorList>
    </citation>
    <scope>NUCLEOTIDE SEQUENCE [LARGE SCALE GENOMIC DNA]</scope>
    <source>
        <strain evidence="8 9">JCM 21142</strain>
    </source>
</reference>
<keyword evidence="4 6" id="KW-1133">Transmembrane helix</keyword>
<dbReference type="eggNOG" id="COG1033">
    <property type="taxonomic scope" value="Bacteria"/>
</dbReference>
<evidence type="ECO:0000256" key="2">
    <source>
        <dbReference type="ARBA" id="ARBA00022475"/>
    </source>
</evidence>
<evidence type="ECO:0000259" key="7">
    <source>
        <dbReference type="Pfam" id="PF03176"/>
    </source>
</evidence>
<evidence type="ECO:0000313" key="9">
    <source>
        <dbReference type="Proteomes" id="UP000019402"/>
    </source>
</evidence>
<protein>
    <submittedName>
        <fullName evidence="8">Putative exporter</fullName>
    </submittedName>
</protein>
<dbReference type="RefSeq" id="WP_200871401.1">
    <property type="nucleotide sequence ID" value="NZ_BAMD01000052.1"/>
</dbReference>
<keyword evidence="9" id="KW-1185">Reference proteome</keyword>
<evidence type="ECO:0000256" key="3">
    <source>
        <dbReference type="ARBA" id="ARBA00022692"/>
    </source>
</evidence>
<gene>
    <name evidence="8" type="ORF">JCM21142_93378</name>
</gene>
<keyword evidence="2" id="KW-1003">Cell membrane</keyword>
<evidence type="ECO:0000256" key="4">
    <source>
        <dbReference type="ARBA" id="ARBA00022989"/>
    </source>
</evidence>